<evidence type="ECO:0000313" key="3">
    <source>
        <dbReference type="Proteomes" id="UP001275084"/>
    </source>
</evidence>
<sequence length="267" mass="29961">MFGRNAEVNEDSRGLLSHENMGNEEVIWEHEQNSIRMSDRNTATPPELWDQDPLSDGDGNLRGPSNRASSSSKVAMLPPTPEDNAEATTELDAEFQRIFSPVKKDQQEKARFHYDLDTACAAYSSRLGGMRDQQREREAAIEVPWLAARRRRDWQRIVTMLRVAGVVLTCFCGGSVAHLDEVPPRIPWPPPHLIRIKEDHAEERKALREAHLAVVRELRVKYGLHGGEEDGDAGEQQGGEEDHVCAERKLLNEVLGKTPVPGEGFAE</sequence>
<organism evidence="2 3">
    <name type="scientific">Lasiosphaeria hispida</name>
    <dbReference type="NCBI Taxonomy" id="260671"/>
    <lineage>
        <taxon>Eukaryota</taxon>
        <taxon>Fungi</taxon>
        <taxon>Dikarya</taxon>
        <taxon>Ascomycota</taxon>
        <taxon>Pezizomycotina</taxon>
        <taxon>Sordariomycetes</taxon>
        <taxon>Sordariomycetidae</taxon>
        <taxon>Sordariales</taxon>
        <taxon>Lasiosphaeriaceae</taxon>
        <taxon>Lasiosphaeria</taxon>
    </lineage>
</organism>
<name>A0AAJ0MIV4_9PEZI</name>
<evidence type="ECO:0000313" key="2">
    <source>
        <dbReference type="EMBL" id="KAK3360680.1"/>
    </source>
</evidence>
<proteinExistence type="predicted"/>
<dbReference type="EMBL" id="JAUIQD010000002">
    <property type="protein sequence ID" value="KAK3360680.1"/>
    <property type="molecule type" value="Genomic_DNA"/>
</dbReference>
<feature type="region of interest" description="Disordered" evidence="1">
    <location>
        <begin position="1"/>
        <end position="87"/>
    </location>
</feature>
<accession>A0AAJ0MIV4</accession>
<comment type="caution">
    <text evidence="2">The sequence shown here is derived from an EMBL/GenBank/DDBJ whole genome shotgun (WGS) entry which is preliminary data.</text>
</comment>
<reference evidence="2" key="2">
    <citation type="submission" date="2023-06" db="EMBL/GenBank/DDBJ databases">
        <authorList>
            <consortium name="Lawrence Berkeley National Laboratory"/>
            <person name="Haridas S."/>
            <person name="Hensen N."/>
            <person name="Bonometti L."/>
            <person name="Westerberg I."/>
            <person name="Brannstrom I.O."/>
            <person name="Guillou S."/>
            <person name="Cros-Aarteil S."/>
            <person name="Calhoun S."/>
            <person name="Kuo A."/>
            <person name="Mondo S."/>
            <person name="Pangilinan J."/>
            <person name="Riley R."/>
            <person name="Labutti K."/>
            <person name="Andreopoulos B."/>
            <person name="Lipzen A."/>
            <person name="Chen C."/>
            <person name="Yanf M."/>
            <person name="Daum C."/>
            <person name="Ng V."/>
            <person name="Clum A."/>
            <person name="Steindorff A."/>
            <person name="Ohm R."/>
            <person name="Martin F."/>
            <person name="Silar P."/>
            <person name="Natvig D."/>
            <person name="Lalanne C."/>
            <person name="Gautier V."/>
            <person name="Ament-Velasquez S.L."/>
            <person name="Kruys A."/>
            <person name="Hutchinson M.I."/>
            <person name="Powell A.J."/>
            <person name="Barry K."/>
            <person name="Miller A.N."/>
            <person name="Grigoriev I.V."/>
            <person name="Debuchy R."/>
            <person name="Gladieux P."/>
            <person name="Thoren M.H."/>
            <person name="Johannesson H."/>
        </authorList>
    </citation>
    <scope>NUCLEOTIDE SEQUENCE</scope>
    <source>
        <strain evidence="2">CBS 955.72</strain>
    </source>
</reference>
<dbReference type="AlphaFoldDB" id="A0AAJ0MIV4"/>
<reference evidence="2" key="1">
    <citation type="journal article" date="2023" name="Mol. Phylogenet. Evol.">
        <title>Genome-scale phylogeny and comparative genomics of the fungal order Sordariales.</title>
        <authorList>
            <person name="Hensen N."/>
            <person name="Bonometti L."/>
            <person name="Westerberg I."/>
            <person name="Brannstrom I.O."/>
            <person name="Guillou S."/>
            <person name="Cros-Aarteil S."/>
            <person name="Calhoun S."/>
            <person name="Haridas S."/>
            <person name="Kuo A."/>
            <person name="Mondo S."/>
            <person name="Pangilinan J."/>
            <person name="Riley R."/>
            <person name="LaButti K."/>
            <person name="Andreopoulos B."/>
            <person name="Lipzen A."/>
            <person name="Chen C."/>
            <person name="Yan M."/>
            <person name="Daum C."/>
            <person name="Ng V."/>
            <person name="Clum A."/>
            <person name="Steindorff A."/>
            <person name="Ohm R.A."/>
            <person name="Martin F."/>
            <person name="Silar P."/>
            <person name="Natvig D.O."/>
            <person name="Lalanne C."/>
            <person name="Gautier V."/>
            <person name="Ament-Velasquez S.L."/>
            <person name="Kruys A."/>
            <person name="Hutchinson M.I."/>
            <person name="Powell A.J."/>
            <person name="Barry K."/>
            <person name="Miller A.N."/>
            <person name="Grigoriev I.V."/>
            <person name="Debuchy R."/>
            <person name="Gladieux P."/>
            <person name="Hiltunen Thoren M."/>
            <person name="Johannesson H."/>
        </authorList>
    </citation>
    <scope>NUCLEOTIDE SEQUENCE</scope>
    <source>
        <strain evidence="2">CBS 955.72</strain>
    </source>
</reference>
<dbReference type="Proteomes" id="UP001275084">
    <property type="component" value="Unassembled WGS sequence"/>
</dbReference>
<protein>
    <submittedName>
        <fullName evidence="2">Uncharacterized protein</fullName>
    </submittedName>
</protein>
<keyword evidence="3" id="KW-1185">Reference proteome</keyword>
<feature type="compositionally biased region" description="Basic and acidic residues" evidence="1">
    <location>
        <begin position="27"/>
        <end position="39"/>
    </location>
</feature>
<evidence type="ECO:0000256" key="1">
    <source>
        <dbReference type="SAM" id="MobiDB-lite"/>
    </source>
</evidence>
<gene>
    <name evidence="2" type="ORF">B0T25DRAFT_565562</name>
</gene>